<dbReference type="STRING" id="1220578.FPE01S_01_08870"/>
<dbReference type="Gene3D" id="3.40.50.1820">
    <property type="entry name" value="alpha/beta hydrolase"/>
    <property type="match status" value="1"/>
</dbReference>
<dbReference type="Pfam" id="PF02230">
    <property type="entry name" value="Abhydrolase_2"/>
    <property type="match status" value="1"/>
</dbReference>
<protein>
    <submittedName>
        <fullName evidence="4">Putative hydrolase</fullName>
    </submittedName>
</protein>
<dbReference type="OrthoDB" id="9801763at2"/>
<dbReference type="AlphaFoldDB" id="A0A0E9MVX3"/>
<evidence type="ECO:0000313" key="5">
    <source>
        <dbReference type="Proteomes" id="UP000033121"/>
    </source>
</evidence>
<dbReference type="GO" id="GO:0016787">
    <property type="term" value="F:hydrolase activity"/>
    <property type="evidence" value="ECO:0007669"/>
    <property type="project" value="UniProtKB-KW"/>
</dbReference>
<dbReference type="EMBL" id="BBWV01000001">
    <property type="protein sequence ID" value="GAO41872.1"/>
    <property type="molecule type" value="Genomic_DNA"/>
</dbReference>
<organism evidence="4 5">
    <name type="scientific">Flavihumibacter petaseus NBRC 106054</name>
    <dbReference type="NCBI Taxonomy" id="1220578"/>
    <lineage>
        <taxon>Bacteria</taxon>
        <taxon>Pseudomonadati</taxon>
        <taxon>Bacteroidota</taxon>
        <taxon>Chitinophagia</taxon>
        <taxon>Chitinophagales</taxon>
        <taxon>Chitinophagaceae</taxon>
        <taxon>Flavihumibacter</taxon>
    </lineage>
</organism>
<evidence type="ECO:0000256" key="1">
    <source>
        <dbReference type="ARBA" id="ARBA00006499"/>
    </source>
</evidence>
<comment type="similarity">
    <text evidence="1">Belongs to the AB hydrolase superfamily. AB hydrolase 2 family.</text>
</comment>
<dbReference type="RefSeq" id="WP_046367656.1">
    <property type="nucleotide sequence ID" value="NZ_BBWV01000001.1"/>
</dbReference>
<gene>
    <name evidence="4" type="ORF">FPE01S_01_08870</name>
</gene>
<dbReference type="InterPro" id="IPR029058">
    <property type="entry name" value="AB_hydrolase_fold"/>
</dbReference>
<accession>A0A0E9MVX3</accession>
<evidence type="ECO:0000259" key="3">
    <source>
        <dbReference type="Pfam" id="PF02230"/>
    </source>
</evidence>
<keyword evidence="2 4" id="KW-0378">Hydrolase</keyword>
<reference evidence="4 5" key="1">
    <citation type="submission" date="2015-04" db="EMBL/GenBank/DDBJ databases">
        <title>Whole genome shotgun sequence of Flavihumibacter petaseus NBRC 106054.</title>
        <authorList>
            <person name="Miyazawa S."/>
            <person name="Hosoyama A."/>
            <person name="Hashimoto M."/>
            <person name="Noguchi M."/>
            <person name="Tsuchikane K."/>
            <person name="Ohji S."/>
            <person name="Yamazoe A."/>
            <person name="Ichikawa N."/>
            <person name="Kimura A."/>
            <person name="Fujita N."/>
        </authorList>
    </citation>
    <scope>NUCLEOTIDE SEQUENCE [LARGE SCALE GENOMIC DNA]</scope>
    <source>
        <strain evidence="4 5">NBRC 106054</strain>
    </source>
</reference>
<sequence length="205" mass="21791">MHRKHIVHAGAPLATADKVLILLHGRGAGPNDILGLAGYFPVAGFALLAPAATNSTWYPYSFMAPETSNEPWLSSAVDLVTGLIDELLEAGKNAENLYFMGFSQGACLLLECLARHAQRYGGAAAFTGGLIGESLQKDRYKGDFAGMPLFLGTSDPDPHVPVLRVEETAGVYTSLQAAVTKKIYPGMGHTINQDELTTAGALLFK</sequence>
<feature type="domain" description="Phospholipase/carboxylesterase/thioesterase" evidence="3">
    <location>
        <begin position="15"/>
        <end position="198"/>
    </location>
</feature>
<keyword evidence="5" id="KW-1185">Reference proteome</keyword>
<dbReference type="PANTHER" id="PTHR10655:SF17">
    <property type="entry name" value="LYSOPHOSPHOLIPASE-LIKE PROTEIN 1"/>
    <property type="match status" value="1"/>
</dbReference>
<dbReference type="InterPro" id="IPR050565">
    <property type="entry name" value="LYPA1-2/EST-like"/>
</dbReference>
<dbReference type="SUPFAM" id="SSF53474">
    <property type="entry name" value="alpha/beta-Hydrolases"/>
    <property type="match status" value="1"/>
</dbReference>
<evidence type="ECO:0000313" key="4">
    <source>
        <dbReference type="EMBL" id="GAO41872.1"/>
    </source>
</evidence>
<dbReference type="InterPro" id="IPR003140">
    <property type="entry name" value="PLipase/COase/thioEstase"/>
</dbReference>
<dbReference type="Proteomes" id="UP000033121">
    <property type="component" value="Unassembled WGS sequence"/>
</dbReference>
<evidence type="ECO:0000256" key="2">
    <source>
        <dbReference type="ARBA" id="ARBA00022801"/>
    </source>
</evidence>
<comment type="caution">
    <text evidence="4">The sequence shown here is derived from an EMBL/GenBank/DDBJ whole genome shotgun (WGS) entry which is preliminary data.</text>
</comment>
<name>A0A0E9MVX3_9BACT</name>
<dbReference type="PANTHER" id="PTHR10655">
    <property type="entry name" value="LYSOPHOSPHOLIPASE-RELATED"/>
    <property type="match status" value="1"/>
</dbReference>
<proteinExistence type="inferred from homology"/>